<dbReference type="Proteomes" id="UP000005451">
    <property type="component" value="Unassembled WGS sequence"/>
</dbReference>
<dbReference type="EMBL" id="ABXA01000044">
    <property type="protein sequence ID" value="EEB35373.1"/>
    <property type="molecule type" value="Genomic_DNA"/>
</dbReference>
<dbReference type="PANTHER" id="PTHR43797:SF3">
    <property type="entry name" value="O-ACETYLHOMOSERINE SULFHYDRYLASE"/>
    <property type="match status" value="1"/>
</dbReference>
<reference evidence="7 8" key="2">
    <citation type="submission" date="2008-10" db="EMBL/GenBank/DDBJ databases">
        <title>Draft genome sequence of Anaerococcus hydrogenalis (DSM 7454).</title>
        <authorList>
            <person name="Sudarsanam P."/>
            <person name="Ley R."/>
            <person name="Guruge J."/>
            <person name="Turnbaugh P.J."/>
            <person name="Mahowald M."/>
            <person name="Liep D."/>
            <person name="Gordon J."/>
        </authorList>
    </citation>
    <scope>NUCLEOTIDE SEQUENCE [LARGE SCALE GENOMIC DNA]</scope>
    <source>
        <strain evidence="7 8">DSM 7454</strain>
    </source>
</reference>
<dbReference type="GO" id="GO:0019346">
    <property type="term" value="P:transsulfuration"/>
    <property type="evidence" value="ECO:0007669"/>
    <property type="project" value="InterPro"/>
</dbReference>
<dbReference type="GO" id="GO:0004124">
    <property type="term" value="F:cysteine synthase activity"/>
    <property type="evidence" value="ECO:0007669"/>
    <property type="project" value="TreeGrafter"/>
</dbReference>
<dbReference type="GO" id="GO:0006535">
    <property type="term" value="P:cysteine biosynthetic process from serine"/>
    <property type="evidence" value="ECO:0007669"/>
    <property type="project" value="TreeGrafter"/>
</dbReference>
<keyword evidence="3 7" id="KW-0808">Transferase</keyword>
<gene>
    <name evidence="7" type="ORF">ANHYDRO_01885</name>
</gene>
<comment type="similarity">
    <text evidence="2 6">Belongs to the trans-sulfuration enzymes family.</text>
</comment>
<name>B6WBA4_9FIRM</name>
<dbReference type="PIRSF" id="PIRSF001434">
    <property type="entry name" value="CGS"/>
    <property type="match status" value="1"/>
</dbReference>
<comment type="caution">
    <text evidence="7">The sequence shown here is derived from an EMBL/GenBank/DDBJ whole genome shotgun (WGS) entry which is preliminary data.</text>
</comment>
<evidence type="ECO:0000256" key="6">
    <source>
        <dbReference type="RuleBase" id="RU362118"/>
    </source>
</evidence>
<dbReference type="Gene3D" id="3.90.1150.10">
    <property type="entry name" value="Aspartate Aminotransferase, domain 1"/>
    <property type="match status" value="1"/>
</dbReference>
<evidence type="ECO:0000256" key="4">
    <source>
        <dbReference type="ARBA" id="ARBA00022898"/>
    </source>
</evidence>
<dbReference type="InterPro" id="IPR000277">
    <property type="entry name" value="Cys/Met-Metab_PyrdxlP-dep_enz"/>
</dbReference>
<proteinExistence type="inferred from homology"/>
<dbReference type="GO" id="GO:0030170">
    <property type="term" value="F:pyridoxal phosphate binding"/>
    <property type="evidence" value="ECO:0007669"/>
    <property type="project" value="InterPro"/>
</dbReference>
<dbReference type="STRING" id="561177.ANHYDRO_01885"/>
<dbReference type="Pfam" id="PF01053">
    <property type="entry name" value="Cys_Met_Meta_PP"/>
    <property type="match status" value="1"/>
</dbReference>
<dbReference type="NCBIfam" id="TIGR01326">
    <property type="entry name" value="OAH_OAS_sulfhy"/>
    <property type="match status" value="1"/>
</dbReference>
<dbReference type="SUPFAM" id="SSF53383">
    <property type="entry name" value="PLP-dependent transferases"/>
    <property type="match status" value="1"/>
</dbReference>
<evidence type="ECO:0000256" key="5">
    <source>
        <dbReference type="PIRSR" id="PIRSR001434-2"/>
    </source>
</evidence>
<dbReference type="AlphaFoldDB" id="B6WBA4"/>
<accession>B6WBA4</accession>
<dbReference type="GO" id="GO:0005737">
    <property type="term" value="C:cytoplasm"/>
    <property type="evidence" value="ECO:0007669"/>
    <property type="project" value="TreeGrafter"/>
</dbReference>
<dbReference type="InterPro" id="IPR015424">
    <property type="entry name" value="PyrdxlP-dep_Trfase"/>
</dbReference>
<dbReference type="GO" id="GO:0071269">
    <property type="term" value="P:L-homocysteine biosynthetic process"/>
    <property type="evidence" value="ECO:0007669"/>
    <property type="project" value="TreeGrafter"/>
</dbReference>
<reference evidence="7 8" key="1">
    <citation type="submission" date="2008-09" db="EMBL/GenBank/DDBJ databases">
        <authorList>
            <person name="Fulton L."/>
            <person name="Clifton S."/>
            <person name="Fulton B."/>
            <person name="Xu J."/>
            <person name="Minx P."/>
            <person name="Pepin K.H."/>
            <person name="Johnson M."/>
            <person name="Thiruvilangam P."/>
            <person name="Bhonagiri V."/>
            <person name="Nash W.E."/>
            <person name="Mardis E.R."/>
            <person name="Wilson R.K."/>
        </authorList>
    </citation>
    <scope>NUCLEOTIDE SEQUENCE [LARGE SCALE GENOMIC DNA]</scope>
    <source>
        <strain evidence="7 8">DSM 7454</strain>
    </source>
</reference>
<dbReference type="eggNOG" id="COG2873">
    <property type="taxonomic scope" value="Bacteria"/>
</dbReference>
<dbReference type="InterPro" id="IPR006235">
    <property type="entry name" value="OAc-hSer/O-AcSer_sulfhydrylase"/>
</dbReference>
<sequence length="431" mass="47202">MENYKERKMTKKFTKFDTLCAQAGWDPKNGESRIPPISQSTTFKYDSPDTVANLFDLKEEGYFYTRIANPTVDALEKKIAALDGGLAAVATSSGQAANLLAVLNIAKSGDNIVAVNNIYGGTFNLLGNIIKNFGIETRFVDSNDLDQLKKAIDSKTKLVFGETLSNPRADVIDISSYADVAHKNNIPLILDNTLATPALVRPIDFGCDIVTYSSSKYLDGHAAAMGGIIVDSGNFDWNKGDFPYLTVADESYHGLVYTEQFGKAAYAARLRTVGLRDIGSIISPFNAYLTFLGLDTLSLRLKKTSENALEVAKFLEKSDKVEAVNYAYLQSSKNYELSKKYLKAGGGLISFEIKGGREKAKKFIEKLELLSLCVHVADLRSYALHPASSTHRQLSDDQLKEVGIGSNLIRLSIGIEDVDDILADIKNALED</sequence>
<evidence type="ECO:0000256" key="2">
    <source>
        <dbReference type="ARBA" id="ARBA00009077"/>
    </source>
</evidence>
<evidence type="ECO:0000256" key="1">
    <source>
        <dbReference type="ARBA" id="ARBA00001933"/>
    </source>
</evidence>
<evidence type="ECO:0000313" key="7">
    <source>
        <dbReference type="EMBL" id="EEB35373.1"/>
    </source>
</evidence>
<organism evidence="7 8">
    <name type="scientific">Anaerococcus hydrogenalis DSM 7454</name>
    <dbReference type="NCBI Taxonomy" id="561177"/>
    <lineage>
        <taxon>Bacteria</taxon>
        <taxon>Bacillati</taxon>
        <taxon>Bacillota</taxon>
        <taxon>Tissierellia</taxon>
        <taxon>Tissierellales</taxon>
        <taxon>Peptoniphilaceae</taxon>
        <taxon>Anaerococcus</taxon>
    </lineage>
</organism>
<dbReference type="InterPro" id="IPR015421">
    <property type="entry name" value="PyrdxlP-dep_Trfase_major"/>
</dbReference>
<dbReference type="InterPro" id="IPR015422">
    <property type="entry name" value="PyrdxlP-dep_Trfase_small"/>
</dbReference>
<protein>
    <submittedName>
        <fullName evidence="7">O-acetylhomoserine aminocarboxypropyltransferase/cysteine synthase</fullName>
    </submittedName>
</protein>
<dbReference type="Gene3D" id="3.40.640.10">
    <property type="entry name" value="Type I PLP-dependent aspartate aminotransferase-like (Major domain)"/>
    <property type="match status" value="1"/>
</dbReference>
<dbReference type="FunFam" id="3.40.640.10:FF:000035">
    <property type="entry name" value="O-succinylhomoserine sulfhydrylase"/>
    <property type="match status" value="1"/>
</dbReference>
<comment type="cofactor">
    <cofactor evidence="1 6">
        <name>pyridoxal 5'-phosphate</name>
        <dbReference type="ChEBI" id="CHEBI:597326"/>
    </cofactor>
</comment>
<dbReference type="CDD" id="cd00614">
    <property type="entry name" value="CGS_like"/>
    <property type="match status" value="1"/>
</dbReference>
<feature type="modified residue" description="N6-(pyridoxal phosphate)lysine" evidence="5">
    <location>
        <position position="216"/>
    </location>
</feature>
<keyword evidence="4 5" id="KW-0663">Pyridoxal phosphate</keyword>
<evidence type="ECO:0000256" key="3">
    <source>
        <dbReference type="ARBA" id="ARBA00022679"/>
    </source>
</evidence>
<dbReference type="PANTHER" id="PTHR43797">
    <property type="entry name" value="HOMOCYSTEINE/CYSTEINE SYNTHASE"/>
    <property type="match status" value="1"/>
</dbReference>
<dbReference type="GO" id="GO:0003961">
    <property type="term" value="F:O-acetylhomoserine aminocarboxypropyltransferase activity"/>
    <property type="evidence" value="ECO:0007669"/>
    <property type="project" value="TreeGrafter"/>
</dbReference>
<evidence type="ECO:0000313" key="8">
    <source>
        <dbReference type="Proteomes" id="UP000005451"/>
    </source>
</evidence>